<accession>A0A8J8ML23</accession>
<organism evidence="2 3">
    <name type="scientific">Vallitalea pronyensis</name>
    <dbReference type="NCBI Taxonomy" id="1348613"/>
    <lineage>
        <taxon>Bacteria</taxon>
        <taxon>Bacillati</taxon>
        <taxon>Bacillota</taxon>
        <taxon>Clostridia</taxon>
        <taxon>Lachnospirales</taxon>
        <taxon>Vallitaleaceae</taxon>
        <taxon>Vallitalea</taxon>
    </lineage>
</organism>
<keyword evidence="3" id="KW-1185">Reference proteome</keyword>
<dbReference type="EMBL" id="CP058649">
    <property type="protein sequence ID" value="QUI23464.1"/>
    <property type="molecule type" value="Genomic_DNA"/>
</dbReference>
<sequence>MNAFHANWTKPFFIRRPNETYFIEDFELLVALLSALKWKQKNGSIKMYTDQLGADYYERLGLCDIYDLGIDTSLENVVPKTLKPHLFWAAGKVYALAMEPSPITMLDMDFIVWDTIHEETNGHDLCVTHREILNGLVYPTYEKFSSLYHYDYDESWDWKINPCNTALVHFHHQQLKDYYTNAAISFMNADMPIPEDQKKHVVLMVFAEQRLLAMCAKKMGIEITSYISNNMDLNRYKKFTHIWGYKKTLFDSDQLRKEFCESCVDMILAEFPELYDTLCGIESLQQYLTKK</sequence>
<dbReference type="InterPro" id="IPR046621">
    <property type="entry name" value="DUF6734"/>
</dbReference>
<feature type="domain" description="DUF6734" evidence="1">
    <location>
        <begin position="21"/>
        <end position="279"/>
    </location>
</feature>
<dbReference type="Proteomes" id="UP000683246">
    <property type="component" value="Chromosome"/>
</dbReference>
<dbReference type="AlphaFoldDB" id="A0A8J8ML23"/>
<protein>
    <recommendedName>
        <fullName evidence="1">DUF6734 domain-containing protein</fullName>
    </recommendedName>
</protein>
<gene>
    <name evidence="2" type="ORF">HZI73_14740</name>
</gene>
<proteinExistence type="predicted"/>
<evidence type="ECO:0000313" key="3">
    <source>
        <dbReference type="Proteomes" id="UP000683246"/>
    </source>
</evidence>
<name>A0A8J8ML23_9FIRM</name>
<dbReference type="Pfam" id="PF20508">
    <property type="entry name" value="DUF6734"/>
    <property type="match status" value="1"/>
</dbReference>
<dbReference type="RefSeq" id="WP_212694148.1">
    <property type="nucleotide sequence ID" value="NZ_CP058649.1"/>
</dbReference>
<evidence type="ECO:0000259" key="1">
    <source>
        <dbReference type="Pfam" id="PF20508"/>
    </source>
</evidence>
<dbReference type="KEGG" id="vpy:HZI73_14740"/>
<reference evidence="2" key="1">
    <citation type="submission" date="2020-07" db="EMBL/GenBank/DDBJ databases">
        <title>Vallitalea pronyensis genome.</title>
        <authorList>
            <person name="Postec A."/>
        </authorList>
    </citation>
    <scope>NUCLEOTIDE SEQUENCE</scope>
    <source>
        <strain evidence="2">FatNI3</strain>
    </source>
</reference>
<evidence type="ECO:0000313" key="2">
    <source>
        <dbReference type="EMBL" id="QUI23464.1"/>
    </source>
</evidence>